<proteinExistence type="predicted"/>
<comment type="caution">
    <text evidence="2">The sequence shown here is derived from an EMBL/GenBank/DDBJ whole genome shotgun (WGS) entry which is preliminary data.</text>
</comment>
<organism evidence="2 3">
    <name type="scientific">Stephania cephalantha</name>
    <dbReference type="NCBI Taxonomy" id="152367"/>
    <lineage>
        <taxon>Eukaryota</taxon>
        <taxon>Viridiplantae</taxon>
        <taxon>Streptophyta</taxon>
        <taxon>Embryophyta</taxon>
        <taxon>Tracheophyta</taxon>
        <taxon>Spermatophyta</taxon>
        <taxon>Magnoliopsida</taxon>
        <taxon>Ranunculales</taxon>
        <taxon>Menispermaceae</taxon>
        <taxon>Menispermoideae</taxon>
        <taxon>Cissampelideae</taxon>
        <taxon>Stephania</taxon>
    </lineage>
</organism>
<accession>A0AAP0E2Q6</accession>
<gene>
    <name evidence="2" type="ORF">Scep_030369</name>
</gene>
<dbReference type="Proteomes" id="UP001419268">
    <property type="component" value="Unassembled WGS sequence"/>
</dbReference>
<dbReference type="EMBL" id="JBBNAG010000013">
    <property type="protein sequence ID" value="KAK9083898.1"/>
    <property type="molecule type" value="Genomic_DNA"/>
</dbReference>
<evidence type="ECO:0000256" key="1">
    <source>
        <dbReference type="SAM" id="MobiDB-lite"/>
    </source>
</evidence>
<protein>
    <submittedName>
        <fullName evidence="2">Uncharacterized protein</fullName>
    </submittedName>
</protein>
<dbReference type="AlphaFoldDB" id="A0AAP0E2Q6"/>
<evidence type="ECO:0000313" key="2">
    <source>
        <dbReference type="EMBL" id="KAK9083898.1"/>
    </source>
</evidence>
<reference evidence="2 3" key="1">
    <citation type="submission" date="2024-01" db="EMBL/GenBank/DDBJ databases">
        <title>Genome assemblies of Stephania.</title>
        <authorList>
            <person name="Yang L."/>
        </authorList>
    </citation>
    <scope>NUCLEOTIDE SEQUENCE [LARGE SCALE GENOMIC DNA]</scope>
    <source>
        <strain evidence="2">JXDWG</strain>
        <tissue evidence="2">Leaf</tissue>
    </source>
</reference>
<keyword evidence="3" id="KW-1185">Reference proteome</keyword>
<feature type="region of interest" description="Disordered" evidence="1">
    <location>
        <begin position="1"/>
        <end position="34"/>
    </location>
</feature>
<name>A0AAP0E2Q6_9MAGN</name>
<evidence type="ECO:0000313" key="3">
    <source>
        <dbReference type="Proteomes" id="UP001419268"/>
    </source>
</evidence>
<sequence>MGRSGSMRPVGEMVTPLTEGLDGQGNEERRGGGKWWGHWMTTDLAFVREGDGWSLNRKVFALCLSFPKRSNDFGSLPTSHEHIGSHIKNGFA</sequence>